<evidence type="ECO:0008006" key="3">
    <source>
        <dbReference type="Google" id="ProtNLM"/>
    </source>
</evidence>
<dbReference type="Pfam" id="PF03203">
    <property type="entry name" value="MerC"/>
    <property type="match status" value="1"/>
</dbReference>
<feature type="transmembrane region" description="Helical" evidence="1">
    <location>
        <begin position="66"/>
        <end position="86"/>
    </location>
</feature>
<dbReference type="InterPro" id="IPR004891">
    <property type="entry name" value="Mercury-R_MerC"/>
</dbReference>
<dbReference type="AlphaFoldDB" id="A0A6S6SU68"/>
<dbReference type="GO" id="GO:0015097">
    <property type="term" value="F:mercury ion transmembrane transporter activity"/>
    <property type="evidence" value="ECO:0007669"/>
    <property type="project" value="InterPro"/>
</dbReference>
<sequence length="162" mass="18005">MISPFDKNIIGVEVKMISNFKCSNNALLDSLAIGMSVICAIHCLLTPLLVTLSPLLATTFWINENFHLWMILLVIPTTSIAIFLGCRKHKDRWVVILSFTGLLILVSVALFEWFTFSNVEIHCSSCAGGIKNSTILNIFGAICITLAHTRNYILCRKSSCCH</sequence>
<keyword evidence="1" id="KW-0472">Membrane</keyword>
<evidence type="ECO:0000313" key="2">
    <source>
        <dbReference type="EMBL" id="CAA6808343.1"/>
    </source>
</evidence>
<accession>A0A6S6SU68</accession>
<proteinExistence type="predicted"/>
<reference evidence="2" key="1">
    <citation type="submission" date="2020-01" db="EMBL/GenBank/DDBJ databases">
        <authorList>
            <person name="Meier V. D."/>
            <person name="Meier V D."/>
        </authorList>
    </citation>
    <scope>NUCLEOTIDE SEQUENCE</scope>
    <source>
        <strain evidence="2">HLG_WM_MAG_12</strain>
    </source>
</reference>
<protein>
    <recommendedName>
        <fullName evidence="3">MerC domain-containing protein</fullName>
    </recommendedName>
</protein>
<organism evidence="2">
    <name type="scientific">uncultured Campylobacterales bacterium</name>
    <dbReference type="NCBI Taxonomy" id="352960"/>
    <lineage>
        <taxon>Bacteria</taxon>
        <taxon>Pseudomonadati</taxon>
        <taxon>Campylobacterota</taxon>
        <taxon>Epsilonproteobacteria</taxon>
        <taxon>Campylobacterales</taxon>
        <taxon>environmental samples</taxon>
    </lineage>
</organism>
<keyword evidence="1" id="KW-0812">Transmembrane</keyword>
<keyword evidence="1" id="KW-1133">Transmembrane helix</keyword>
<dbReference type="GO" id="GO:0016020">
    <property type="term" value="C:membrane"/>
    <property type="evidence" value="ECO:0007669"/>
    <property type="project" value="InterPro"/>
</dbReference>
<gene>
    <name evidence="2" type="ORF">HELGO_WM16302</name>
</gene>
<feature type="transmembrane region" description="Helical" evidence="1">
    <location>
        <begin position="93"/>
        <end position="116"/>
    </location>
</feature>
<evidence type="ECO:0000256" key="1">
    <source>
        <dbReference type="SAM" id="Phobius"/>
    </source>
</evidence>
<dbReference type="EMBL" id="CACVAW010000032">
    <property type="protein sequence ID" value="CAA6808343.1"/>
    <property type="molecule type" value="Genomic_DNA"/>
</dbReference>
<name>A0A6S6SU68_9BACT</name>
<feature type="transmembrane region" description="Helical" evidence="1">
    <location>
        <begin position="26"/>
        <end position="50"/>
    </location>
</feature>